<organism evidence="1 2">
    <name type="scientific">Halosquirtibacter laminarini</name>
    <dbReference type="NCBI Taxonomy" id="3374600"/>
    <lineage>
        <taxon>Bacteria</taxon>
        <taxon>Pseudomonadati</taxon>
        <taxon>Bacteroidota</taxon>
        <taxon>Bacteroidia</taxon>
        <taxon>Marinilabiliales</taxon>
        <taxon>Prolixibacteraceae</taxon>
        <taxon>Halosquirtibacter</taxon>
    </lineage>
</organism>
<proteinExistence type="predicted"/>
<protein>
    <submittedName>
        <fullName evidence="1">GNAT family N-acetyltransferase</fullName>
    </submittedName>
</protein>
<evidence type="ECO:0000313" key="2">
    <source>
        <dbReference type="Proteomes" id="UP000826212"/>
    </source>
</evidence>
<accession>A0AC61NFS7</accession>
<dbReference type="Proteomes" id="UP000826212">
    <property type="component" value="Chromosome"/>
</dbReference>
<keyword evidence="2" id="KW-1185">Reference proteome</keyword>
<dbReference type="EMBL" id="CP081303">
    <property type="protein sequence ID" value="QZE14421.1"/>
    <property type="molecule type" value="Genomic_DNA"/>
</dbReference>
<name>A0AC61NFS7_9BACT</name>
<reference evidence="1" key="1">
    <citation type="submission" date="2021-08" db="EMBL/GenBank/DDBJ databases">
        <title>Novel anaerobic bacterium isolated from sea squirt in East Sea, Republic of Korea.</title>
        <authorList>
            <person name="Nguyen T.H."/>
            <person name="Li Z."/>
            <person name="Lee Y.-J."/>
            <person name="Ko J."/>
            <person name="Kim S.-G."/>
        </authorList>
    </citation>
    <scope>NUCLEOTIDE SEQUENCE</scope>
    <source>
        <strain evidence="1">KCTC 25031</strain>
    </source>
</reference>
<evidence type="ECO:0000313" key="1">
    <source>
        <dbReference type="EMBL" id="QZE14421.1"/>
    </source>
</evidence>
<gene>
    <name evidence="1" type="ORF">K4L44_00715</name>
</gene>
<sequence>MNIVEVTTSQLESVFLKMPTKIYSKDINWVRPLDKMIDSVFHRDKNGFYQHGDAIRWVVFNSEGICVGRIAAFYDKKKAFTFNQPTGGVGFFESVNDQTVADLLFETAKEWLQTQGMEAMDGPINFGENLINWGLLVDGFHCQSFGIPYNLPYYETLFRYYGFQTYFEQYCYRMDIDKGLSPRLMKIARWISKRPGYSFEHVDFKNLGKYVEDFMEIYRKAWKSHDNFKGIDPKDIKAIGSFLKKLADEKYFWFAYHNDNPVAFFAMTPDWNQILKHLNGKINLFSIIKFLYLRRKKTITRARCFVMGVVPEFQGSGIESAIFAQLEKVLEKQPWMKELEFSWVGDFNPKMELLYQSVGGEKVSTLLTMRCLFDSSKPFERAPILHESMIDRVKESKK</sequence>